<accession>A0A1H8MAP9</accession>
<organism evidence="1 2">
    <name type="scientific">Nitrosospira multiformis</name>
    <dbReference type="NCBI Taxonomy" id="1231"/>
    <lineage>
        <taxon>Bacteria</taxon>
        <taxon>Pseudomonadati</taxon>
        <taxon>Pseudomonadota</taxon>
        <taxon>Betaproteobacteria</taxon>
        <taxon>Nitrosomonadales</taxon>
        <taxon>Nitrosomonadaceae</taxon>
        <taxon>Nitrosospira</taxon>
    </lineage>
</organism>
<evidence type="ECO:0000313" key="2">
    <source>
        <dbReference type="Proteomes" id="UP000183898"/>
    </source>
</evidence>
<reference evidence="1 2" key="1">
    <citation type="submission" date="2016-10" db="EMBL/GenBank/DDBJ databases">
        <authorList>
            <person name="de Groot N.N."/>
        </authorList>
    </citation>
    <scope>NUCLEOTIDE SEQUENCE [LARGE SCALE GENOMIC DNA]</scope>
    <source>
        <strain evidence="1 2">Nl18</strain>
    </source>
</reference>
<proteinExistence type="predicted"/>
<protein>
    <submittedName>
        <fullName evidence="1">Uncharacterized protein</fullName>
    </submittedName>
</protein>
<sequence>MYFGHYRIPLLHAKGLSLTRSLLSIIYRIGDKLHSVRVGRRYKEVLENGREMCVFFATLAGTGPFSFALDLISISFAAARHFTGIHLSMDQLFFYFRGRLLQARARSSGITLHTTGNP</sequence>
<dbReference type="Proteomes" id="UP000183898">
    <property type="component" value="Unassembled WGS sequence"/>
</dbReference>
<dbReference type="AlphaFoldDB" id="A0A1H8MAP9"/>
<dbReference type="EMBL" id="FOCT01000012">
    <property type="protein sequence ID" value="SEO14226.1"/>
    <property type="molecule type" value="Genomic_DNA"/>
</dbReference>
<gene>
    <name evidence="1" type="ORF">SAMN05216404_11261</name>
</gene>
<name>A0A1H8MAP9_9PROT</name>
<evidence type="ECO:0000313" key="1">
    <source>
        <dbReference type="EMBL" id="SEO14226.1"/>
    </source>
</evidence>